<dbReference type="InterPro" id="IPR036938">
    <property type="entry name" value="PAP2/HPO_sf"/>
</dbReference>
<dbReference type="InterPro" id="IPR052559">
    <property type="entry name" value="V-haloperoxidase"/>
</dbReference>
<protein>
    <submittedName>
        <fullName evidence="4">Vanadium-dependent haloperoxidase</fullName>
    </submittedName>
</protein>
<feature type="chain" id="PRO_5046279194" evidence="1">
    <location>
        <begin position="36"/>
        <end position="505"/>
    </location>
</feature>
<dbReference type="CDD" id="cd03398">
    <property type="entry name" value="PAP2_haloperoxidase"/>
    <property type="match status" value="1"/>
</dbReference>
<evidence type="ECO:0000259" key="2">
    <source>
        <dbReference type="Pfam" id="PF21167"/>
    </source>
</evidence>
<evidence type="ECO:0000259" key="3">
    <source>
        <dbReference type="Pfam" id="PF22778"/>
    </source>
</evidence>
<dbReference type="SUPFAM" id="SSF48317">
    <property type="entry name" value="Acid phosphatase/Vanadium-dependent haloperoxidase"/>
    <property type="match status" value="1"/>
</dbReference>
<dbReference type="InterPro" id="IPR055161">
    <property type="entry name" value="NapH1-like_2nd"/>
</dbReference>
<keyword evidence="1" id="KW-0732">Signal</keyword>
<dbReference type="EMBL" id="JBHMCR010000019">
    <property type="protein sequence ID" value="MFB9523640.1"/>
    <property type="molecule type" value="Genomic_DNA"/>
</dbReference>
<comment type="caution">
    <text evidence="4">The sequence shown here is derived from an EMBL/GenBank/DDBJ whole genome shotgun (WGS) entry which is preliminary data.</text>
</comment>
<feature type="domain" description="DUF6851" evidence="2">
    <location>
        <begin position="90"/>
        <end position="232"/>
    </location>
</feature>
<evidence type="ECO:0000313" key="4">
    <source>
        <dbReference type="EMBL" id="MFB9523640.1"/>
    </source>
</evidence>
<evidence type="ECO:0000313" key="5">
    <source>
        <dbReference type="Proteomes" id="UP001589718"/>
    </source>
</evidence>
<dbReference type="PANTHER" id="PTHR34599">
    <property type="entry name" value="PEROXIDASE-RELATED"/>
    <property type="match status" value="1"/>
</dbReference>
<proteinExistence type="predicted"/>
<sequence>MKSIRLRTNSLKRWAVFGSLAAMSLTTTVTGPASAAAGGAGSTPFAVQARADGDNVVLQWNKLISEAMAVNNQGSMHPTPPPVGGRTLAVVHNAMYDAWAAYDAKAVGTQLGGDLRRPAVERTEANKRKAVSFAAHRALSDLFPKQRATFDAKLAALGYDAAEADTAAAGTPAAVAVEATDALLEVRHQDGSNQLGDPPYTSPEGFYKPVNPAQDVNHFDKSKIVDPNRWTPLTLNGMTHNFLTPHFAASKPFVINDVDSYLPSAPPKYGSAASKRAIAQQMRINAGLTERQKALAEFWQYRDTSSSSIPQEWAAFVSKRDHHSLDQDVKMFFALNIAEGDEAVVDWKTKVHFDYGRPITMIRYAMEGKRVRGYAGPGQGTKVIDGAKWQPYLKTPAFAAYGSGHTGFTAAGAEILEQFTGSDEYGGTGVIKAGSSGIETGMPSKDIPLKWDTFSDAAQEVGESRLWGGVHWEFDHTEADAQARELARDVWAESKQYFDGSHPDA</sequence>
<dbReference type="Proteomes" id="UP001589718">
    <property type="component" value="Unassembled WGS sequence"/>
</dbReference>
<dbReference type="Gene3D" id="1.10.606.10">
    <property type="entry name" value="Vanadium-containing Chloroperoxidase, domain 2"/>
    <property type="match status" value="1"/>
</dbReference>
<feature type="domain" description="Vanadium-dependent haloperoxidase NapH1-like second helical-bundle" evidence="3">
    <location>
        <begin position="331"/>
        <end position="473"/>
    </location>
</feature>
<organism evidence="4 5">
    <name type="scientific">Streptomyces cremeus</name>
    <dbReference type="NCBI Taxonomy" id="66881"/>
    <lineage>
        <taxon>Bacteria</taxon>
        <taxon>Bacillati</taxon>
        <taxon>Actinomycetota</taxon>
        <taxon>Actinomycetes</taxon>
        <taxon>Kitasatosporales</taxon>
        <taxon>Streptomycetaceae</taxon>
        <taxon>Streptomyces</taxon>
    </lineage>
</organism>
<dbReference type="InterPro" id="IPR016119">
    <property type="entry name" value="Br/Cl_peroxidase_C"/>
</dbReference>
<dbReference type="InterPro" id="IPR049283">
    <property type="entry name" value="DUF6851"/>
</dbReference>
<evidence type="ECO:0000256" key="1">
    <source>
        <dbReference type="SAM" id="SignalP"/>
    </source>
</evidence>
<gene>
    <name evidence="4" type="ORF">ACFFTU_27200</name>
</gene>
<reference evidence="4 5" key="1">
    <citation type="submission" date="2024-09" db="EMBL/GenBank/DDBJ databases">
        <authorList>
            <person name="Sun Q."/>
            <person name="Mori K."/>
        </authorList>
    </citation>
    <scope>NUCLEOTIDE SEQUENCE [LARGE SCALE GENOMIC DNA]</scope>
    <source>
        <strain evidence="4 5">JCM 4362</strain>
    </source>
</reference>
<dbReference type="RefSeq" id="WP_345219009.1">
    <property type="nucleotide sequence ID" value="NZ_BAAAXE010000001.1"/>
</dbReference>
<dbReference type="PANTHER" id="PTHR34599:SF2">
    <property type="entry name" value="TRAF-TYPE DOMAIN-CONTAINING PROTEIN"/>
    <property type="match status" value="1"/>
</dbReference>
<keyword evidence="5" id="KW-1185">Reference proteome</keyword>
<dbReference type="Pfam" id="PF21167">
    <property type="entry name" value="DUF6851"/>
    <property type="match status" value="1"/>
</dbReference>
<name>A0ABV5PKB0_STRCM</name>
<accession>A0ABV5PKB0</accession>
<dbReference type="Gene3D" id="1.20.144.10">
    <property type="entry name" value="Phosphatidic acid phosphatase type 2/haloperoxidase"/>
    <property type="match status" value="1"/>
</dbReference>
<feature type="signal peptide" evidence="1">
    <location>
        <begin position="1"/>
        <end position="35"/>
    </location>
</feature>
<dbReference type="Pfam" id="PF22778">
    <property type="entry name" value="VCPO_2nd"/>
    <property type="match status" value="1"/>
</dbReference>